<gene>
    <name evidence="2" type="ORF">METZ01_LOCUS54627</name>
</gene>
<feature type="domain" description="Saccharopine dehydrogenase NADP binding" evidence="1">
    <location>
        <begin position="5"/>
        <end position="121"/>
    </location>
</feature>
<dbReference type="EMBL" id="UINC01002937">
    <property type="protein sequence ID" value="SVA01773.1"/>
    <property type="molecule type" value="Genomic_DNA"/>
</dbReference>
<dbReference type="PANTHER" id="PTHR43781">
    <property type="entry name" value="SACCHAROPINE DEHYDROGENASE"/>
    <property type="match status" value="1"/>
</dbReference>
<dbReference type="PANTHER" id="PTHR43781:SF1">
    <property type="entry name" value="SACCHAROPINE DEHYDROGENASE"/>
    <property type="match status" value="1"/>
</dbReference>
<reference evidence="2" key="1">
    <citation type="submission" date="2018-05" db="EMBL/GenBank/DDBJ databases">
        <authorList>
            <person name="Lanie J.A."/>
            <person name="Ng W.-L."/>
            <person name="Kazmierczak K.M."/>
            <person name="Andrzejewski T.M."/>
            <person name="Davidsen T.M."/>
            <person name="Wayne K.J."/>
            <person name="Tettelin H."/>
            <person name="Glass J.I."/>
            <person name="Rusch D."/>
            <person name="Podicherti R."/>
            <person name="Tsui H.-C.T."/>
            <person name="Winkler M.E."/>
        </authorList>
    </citation>
    <scope>NUCLEOTIDE SEQUENCE</scope>
</reference>
<name>A0A381SKH7_9ZZZZ</name>
<dbReference type="Gene3D" id="3.40.50.720">
    <property type="entry name" value="NAD(P)-binding Rossmann-like Domain"/>
    <property type="match status" value="1"/>
</dbReference>
<dbReference type="InterPro" id="IPR036291">
    <property type="entry name" value="NAD(P)-bd_dom_sf"/>
</dbReference>
<evidence type="ECO:0000259" key="1">
    <source>
        <dbReference type="Pfam" id="PF03435"/>
    </source>
</evidence>
<proteinExistence type="predicted"/>
<evidence type="ECO:0000313" key="2">
    <source>
        <dbReference type="EMBL" id="SVA01773.1"/>
    </source>
</evidence>
<dbReference type="Pfam" id="PF03435">
    <property type="entry name" value="Sacchrp_dh_NADP"/>
    <property type="match status" value="1"/>
</dbReference>
<protein>
    <recommendedName>
        <fullName evidence="1">Saccharopine dehydrogenase NADP binding domain-containing protein</fullName>
    </recommendedName>
</protein>
<dbReference type="InterPro" id="IPR005097">
    <property type="entry name" value="Sacchrp_dh_NADP-bd"/>
</dbReference>
<dbReference type="SUPFAM" id="SSF51735">
    <property type="entry name" value="NAD(P)-binding Rossmann-fold domains"/>
    <property type="match status" value="1"/>
</dbReference>
<feature type="non-terminal residue" evidence="2">
    <location>
        <position position="1"/>
    </location>
</feature>
<sequence length="352" mass="37941">VENWLIYGANGYTGELIAIKSVASGMSPILAGRNKEEIRSLAESLGLSHRIFSLQDADVVKKHIGDVAVVLHCAGPFSKTAPAMMQACLESGTHYLDITGEIAVFEAAQRLAKKAEENKVVLCPGVGMDVIPTDCVAAQLKLKMPDATCLKLGIDFRGSPSRGTAKTSVEGAAKGGKIRKEGEILTVPLAHKQSWIDFGNGEKFSMTIPWGDVSTAYWTTGIPNIEVYISTTRKAFWALKALNYIRALLGLGWVQRMLKKRIDQSPRGPTGEQRKVSRTHIWGEVKNRAGQKLCCRITMANGYDVTVDGSIACVSHLLNEAGVVGTLTPSQLLGPDLIETLPGSTTFVFGVD</sequence>
<accession>A0A381SKH7</accession>
<organism evidence="2">
    <name type="scientific">marine metagenome</name>
    <dbReference type="NCBI Taxonomy" id="408172"/>
    <lineage>
        <taxon>unclassified sequences</taxon>
        <taxon>metagenomes</taxon>
        <taxon>ecological metagenomes</taxon>
    </lineage>
</organism>
<dbReference type="AlphaFoldDB" id="A0A381SKH7"/>